<dbReference type="AlphaFoldDB" id="A0A1Z3HV06"/>
<dbReference type="Pfam" id="PF00583">
    <property type="entry name" value="Acetyltransf_1"/>
    <property type="match status" value="1"/>
</dbReference>
<protein>
    <submittedName>
        <fullName evidence="4">dTDP-fucosamine acetyltransferase</fullName>
        <ecNumber evidence="4">2.3.1.210</ecNumber>
    </submittedName>
</protein>
<evidence type="ECO:0000313" key="5">
    <source>
        <dbReference type="Proteomes" id="UP000191901"/>
    </source>
</evidence>
<sequence>MLVRVAQSTDIEMMFDIRTSVTENHQSREEIAELGITPESIAATLATDCCAWIAELAGQSVGFAIANATEATIFGIFVLPKFEGQGAGRALMQAAETWLWSQGLDEIWLLTGNDPSLRAYGFYQHLDWLLTEVVAEGEYAGEAKFTKRRQPCELAS</sequence>
<dbReference type="PANTHER" id="PTHR43877">
    <property type="entry name" value="AMINOALKYLPHOSPHONATE N-ACETYLTRANSFERASE-RELATED-RELATED"/>
    <property type="match status" value="1"/>
</dbReference>
<dbReference type="GO" id="GO:0016747">
    <property type="term" value="F:acyltransferase activity, transferring groups other than amino-acyl groups"/>
    <property type="evidence" value="ECO:0007669"/>
    <property type="project" value="InterPro"/>
</dbReference>
<keyword evidence="2 4" id="KW-0012">Acyltransferase</keyword>
<dbReference type="CDD" id="cd04301">
    <property type="entry name" value="NAT_SF"/>
    <property type="match status" value="1"/>
</dbReference>
<keyword evidence="1 4" id="KW-0808">Transferase</keyword>
<dbReference type="OrthoDB" id="9800797at2"/>
<dbReference type="InterPro" id="IPR000182">
    <property type="entry name" value="GNAT_dom"/>
</dbReference>
<evidence type="ECO:0000313" key="4">
    <source>
        <dbReference type="EMBL" id="ASC74151.1"/>
    </source>
</evidence>
<proteinExistence type="predicted"/>
<dbReference type="InterPro" id="IPR016181">
    <property type="entry name" value="Acyl_CoA_acyltransferase"/>
</dbReference>
<dbReference type="Gene3D" id="3.40.630.30">
    <property type="match status" value="1"/>
</dbReference>
<keyword evidence="5" id="KW-1185">Reference proteome</keyword>
<evidence type="ECO:0000256" key="1">
    <source>
        <dbReference type="ARBA" id="ARBA00022679"/>
    </source>
</evidence>
<name>A0A1Z3HV06_9CYAN</name>
<dbReference type="EC" id="2.3.1.210" evidence="4"/>
<gene>
    <name evidence="4" type="primary">wecD</name>
    <name evidence="4" type="ORF">XM38_051260</name>
</gene>
<evidence type="ECO:0000256" key="2">
    <source>
        <dbReference type="ARBA" id="ARBA00023315"/>
    </source>
</evidence>
<accession>A0A1Z3HV06</accession>
<reference evidence="4 5" key="1">
    <citation type="journal article" date="2016" name="Biochim. Biophys. Acta">
        <title>Characterization of red-shifted phycobilisomes isolated from the chlorophyll f-containing cyanobacterium Halomicronema hongdechloris.</title>
        <authorList>
            <person name="Li Y."/>
            <person name="Lin Y."/>
            <person name="Garvey C.J."/>
            <person name="Birch D."/>
            <person name="Corkery R.W."/>
            <person name="Loughlin P.C."/>
            <person name="Scheer H."/>
            <person name="Willows R.D."/>
            <person name="Chen M."/>
        </authorList>
    </citation>
    <scope>NUCLEOTIDE SEQUENCE [LARGE SCALE GENOMIC DNA]</scope>
    <source>
        <strain evidence="4 5">C2206</strain>
    </source>
</reference>
<dbReference type="PROSITE" id="PS51186">
    <property type="entry name" value="GNAT"/>
    <property type="match status" value="1"/>
</dbReference>
<dbReference type="SUPFAM" id="SSF55729">
    <property type="entry name" value="Acyl-CoA N-acyltransferases (Nat)"/>
    <property type="match status" value="1"/>
</dbReference>
<dbReference type="STRING" id="1641165.XM38_01675"/>
<dbReference type="Proteomes" id="UP000191901">
    <property type="component" value="Chromosome"/>
</dbReference>
<dbReference type="RefSeq" id="WP_080805349.1">
    <property type="nucleotide sequence ID" value="NZ_CP021983.2"/>
</dbReference>
<evidence type="ECO:0000259" key="3">
    <source>
        <dbReference type="PROSITE" id="PS51186"/>
    </source>
</evidence>
<dbReference type="InterPro" id="IPR050832">
    <property type="entry name" value="Bact_Acetyltransf"/>
</dbReference>
<dbReference type="EMBL" id="CP021983">
    <property type="protein sequence ID" value="ASC74151.1"/>
    <property type="molecule type" value="Genomic_DNA"/>
</dbReference>
<organism evidence="4 5">
    <name type="scientific">Halomicronema hongdechloris C2206</name>
    <dbReference type="NCBI Taxonomy" id="1641165"/>
    <lineage>
        <taxon>Bacteria</taxon>
        <taxon>Bacillati</taxon>
        <taxon>Cyanobacteriota</taxon>
        <taxon>Cyanophyceae</taxon>
        <taxon>Nodosilineales</taxon>
        <taxon>Nodosilineaceae</taxon>
        <taxon>Halomicronema</taxon>
    </lineage>
</organism>
<dbReference type="KEGG" id="hhg:XM38_051260"/>
<feature type="domain" description="N-acetyltransferase" evidence="3">
    <location>
        <begin position="1"/>
        <end position="156"/>
    </location>
</feature>